<dbReference type="Proteomes" id="UP000518266">
    <property type="component" value="Unassembled WGS sequence"/>
</dbReference>
<evidence type="ECO:0000256" key="7">
    <source>
        <dbReference type="ARBA" id="ARBA00030108"/>
    </source>
</evidence>
<dbReference type="SUPFAM" id="SSF50814">
    <property type="entry name" value="Lipocalins"/>
    <property type="match status" value="1"/>
</dbReference>
<proteinExistence type="inferred from homology"/>
<dbReference type="InterPro" id="IPR029003">
    <property type="entry name" value="CENP-S/Mhf1"/>
</dbReference>
<dbReference type="GO" id="GO:0016918">
    <property type="term" value="F:retinal binding"/>
    <property type="evidence" value="ECO:0007669"/>
    <property type="project" value="UniProtKB-KW"/>
</dbReference>
<comment type="function">
    <text evidence="1">Cytosolic CRABPs may regulate the access of retinoic acid to the nuclear retinoic acid receptors.</text>
</comment>
<dbReference type="AlphaFoldDB" id="A0A7J5Z300"/>
<dbReference type="InterPro" id="IPR009072">
    <property type="entry name" value="Histone-fold"/>
</dbReference>
<dbReference type="Gene3D" id="1.10.20.10">
    <property type="entry name" value="Histone, subunit A"/>
    <property type="match status" value="1"/>
</dbReference>
<evidence type="ECO:0000259" key="9">
    <source>
        <dbReference type="Pfam" id="PF00061"/>
    </source>
</evidence>
<keyword evidence="6" id="KW-0683">Retinol-binding</keyword>
<dbReference type="CDD" id="cd22919">
    <property type="entry name" value="HFD_CENP-S"/>
    <property type="match status" value="1"/>
</dbReference>
<evidence type="ECO:0000313" key="10">
    <source>
        <dbReference type="EMBL" id="KAF3856202.1"/>
    </source>
</evidence>
<reference evidence="10 11" key="1">
    <citation type="submission" date="2020-03" db="EMBL/GenBank/DDBJ databases">
        <title>Dissostichus mawsoni Genome sequencing and assembly.</title>
        <authorList>
            <person name="Park H."/>
        </authorList>
    </citation>
    <scope>NUCLEOTIDE SEQUENCE [LARGE SCALE GENOMIC DNA]</scope>
    <source>
        <strain evidence="10">DM0001</strain>
        <tissue evidence="10">Muscle</tissue>
    </source>
</reference>
<dbReference type="SUPFAM" id="SSF47113">
    <property type="entry name" value="Histone-fold"/>
    <property type="match status" value="1"/>
</dbReference>
<evidence type="ECO:0000256" key="2">
    <source>
        <dbReference type="ARBA" id="ARBA00008390"/>
    </source>
</evidence>
<dbReference type="InterPro" id="IPR031259">
    <property type="entry name" value="ILBP"/>
</dbReference>
<organism evidence="10 11">
    <name type="scientific">Dissostichus mawsoni</name>
    <name type="common">Antarctic cod</name>
    <dbReference type="NCBI Taxonomy" id="36200"/>
    <lineage>
        <taxon>Eukaryota</taxon>
        <taxon>Metazoa</taxon>
        <taxon>Chordata</taxon>
        <taxon>Craniata</taxon>
        <taxon>Vertebrata</taxon>
        <taxon>Euteleostomi</taxon>
        <taxon>Actinopterygii</taxon>
        <taxon>Neopterygii</taxon>
        <taxon>Teleostei</taxon>
        <taxon>Neoteleostei</taxon>
        <taxon>Acanthomorphata</taxon>
        <taxon>Eupercaria</taxon>
        <taxon>Perciformes</taxon>
        <taxon>Notothenioidei</taxon>
        <taxon>Nototheniidae</taxon>
        <taxon>Dissostichus</taxon>
    </lineage>
</organism>
<comment type="caution">
    <text evidence="10">The sequence shown here is derived from an EMBL/GenBank/DDBJ whole genome shotgun (WGS) entry which is preliminary data.</text>
</comment>
<feature type="compositionally biased region" description="Basic and acidic residues" evidence="8">
    <location>
        <begin position="239"/>
        <end position="249"/>
    </location>
</feature>
<dbReference type="GO" id="GO:0046982">
    <property type="term" value="F:protein heterodimerization activity"/>
    <property type="evidence" value="ECO:0007669"/>
    <property type="project" value="InterPro"/>
</dbReference>
<comment type="similarity">
    <text evidence="2">Belongs to the calycin superfamily. Fatty-acid binding protein (FABP) family.</text>
</comment>
<evidence type="ECO:0000313" key="11">
    <source>
        <dbReference type="Proteomes" id="UP000518266"/>
    </source>
</evidence>
<dbReference type="PRINTS" id="PR00178">
    <property type="entry name" value="FATTYACIDBP"/>
</dbReference>
<evidence type="ECO:0000256" key="5">
    <source>
        <dbReference type="ARBA" id="ARBA00022893"/>
    </source>
</evidence>
<keyword evidence="5" id="KW-0845">Vitamin A</keyword>
<gene>
    <name evidence="10" type="ORF">F7725_016925</name>
</gene>
<feature type="domain" description="Lipocalin/cytosolic fatty-acid binding" evidence="9">
    <location>
        <begin position="45"/>
        <end position="156"/>
    </location>
</feature>
<dbReference type="PANTHER" id="PTHR11955">
    <property type="entry name" value="FATTY ACID BINDING PROTEIN"/>
    <property type="match status" value="1"/>
</dbReference>
<sequence>MEADRLLRSGCLQYLEDFGLSTKQILGQMSLPESNNPPKMPVDYSGTWDVVSNVNSEAYMVALGIDFATRKIASMLKPQKVIKQDGDCFIIRTFTTFRNYENSFKIGEEVKEVTKGLDNRTVQSVVNWKNDKLVCVQKGEKKNRGWTHWIQEDELHLRLKAAIHFTVGRLCQKTGEDHQRGFSRQAVAAIAETVFRQCDVFAKDLEAFARHAKRSTVTSEDVKLIARRSTALSIHIQNKTEELNQEKKSTGKRKSRDTEEESKE</sequence>
<evidence type="ECO:0000256" key="4">
    <source>
        <dbReference type="ARBA" id="ARBA00016400"/>
    </source>
</evidence>
<dbReference type="EMBL" id="JAAKFY010000006">
    <property type="protein sequence ID" value="KAF3856202.1"/>
    <property type="molecule type" value="Genomic_DNA"/>
</dbReference>
<keyword evidence="11" id="KW-1185">Reference proteome</keyword>
<evidence type="ECO:0000256" key="6">
    <source>
        <dbReference type="ARBA" id="ARBA00023072"/>
    </source>
</evidence>
<accession>A0A7J5Z300</accession>
<dbReference type="FunFam" id="1.10.20.10:FF:000156">
    <property type="entry name" value="Centromere protein S"/>
    <property type="match status" value="1"/>
</dbReference>
<dbReference type="GO" id="GO:0019841">
    <property type="term" value="F:retinol binding"/>
    <property type="evidence" value="ECO:0007669"/>
    <property type="project" value="UniProtKB-KW"/>
</dbReference>
<name>A0A7J5Z300_DISMA</name>
<dbReference type="FunFam" id="2.40.128.20:FF:000001">
    <property type="entry name" value="Fatty acid-binding protein, adipocyte"/>
    <property type="match status" value="1"/>
</dbReference>
<protein>
    <recommendedName>
        <fullName evidence="3">Cellular retinoic acid-binding protein 1</fullName>
    </recommendedName>
    <alternativeName>
        <fullName evidence="7">Cellular retinoic acid-binding protein I</fullName>
    </alternativeName>
    <alternativeName>
        <fullName evidence="4">Centromere protein S</fullName>
    </alternativeName>
</protein>
<dbReference type="InterPro" id="IPR000463">
    <property type="entry name" value="Fatty_acid-bd"/>
</dbReference>
<dbReference type="InterPro" id="IPR012674">
    <property type="entry name" value="Calycin"/>
</dbReference>
<dbReference type="Pfam" id="PF00061">
    <property type="entry name" value="Lipocalin"/>
    <property type="match status" value="1"/>
</dbReference>
<evidence type="ECO:0000256" key="8">
    <source>
        <dbReference type="SAM" id="MobiDB-lite"/>
    </source>
</evidence>
<evidence type="ECO:0000256" key="3">
    <source>
        <dbReference type="ARBA" id="ARBA00013592"/>
    </source>
</evidence>
<dbReference type="Gene3D" id="2.40.128.20">
    <property type="match status" value="1"/>
</dbReference>
<dbReference type="GO" id="GO:0071821">
    <property type="term" value="C:FANCM-MHF complex"/>
    <property type="evidence" value="ECO:0007669"/>
    <property type="project" value="InterPro"/>
</dbReference>
<dbReference type="OrthoDB" id="1872155at2759"/>
<feature type="region of interest" description="Disordered" evidence="8">
    <location>
        <begin position="239"/>
        <end position="264"/>
    </location>
</feature>
<dbReference type="InterPro" id="IPR000566">
    <property type="entry name" value="Lipocln_cytosolic_FA-bd_dom"/>
</dbReference>
<dbReference type="Pfam" id="PF15630">
    <property type="entry name" value="CENP-S"/>
    <property type="match status" value="1"/>
</dbReference>
<evidence type="ECO:0000256" key="1">
    <source>
        <dbReference type="ARBA" id="ARBA00003699"/>
    </source>
</evidence>